<evidence type="ECO:0000313" key="9">
    <source>
        <dbReference type="Proteomes" id="UP000708208"/>
    </source>
</evidence>
<dbReference type="GO" id="GO:0032021">
    <property type="term" value="C:NELF complex"/>
    <property type="evidence" value="ECO:0007669"/>
    <property type="project" value="TreeGrafter"/>
</dbReference>
<dbReference type="GO" id="GO:0034244">
    <property type="term" value="P:negative regulation of transcription elongation by RNA polymerase II"/>
    <property type="evidence" value="ECO:0007669"/>
    <property type="project" value="TreeGrafter"/>
</dbReference>
<evidence type="ECO:0000256" key="2">
    <source>
        <dbReference type="ARBA" id="ARBA00005726"/>
    </source>
</evidence>
<reference evidence="8" key="1">
    <citation type="submission" date="2021-06" db="EMBL/GenBank/DDBJ databases">
        <authorList>
            <person name="Hodson N. C."/>
            <person name="Mongue J. A."/>
            <person name="Jaron S. K."/>
        </authorList>
    </citation>
    <scope>NUCLEOTIDE SEQUENCE</scope>
</reference>
<protein>
    <recommendedName>
        <fullName evidence="10">Negative elongation factor D</fullName>
    </recommendedName>
</protein>
<dbReference type="PANTHER" id="PTHR12144">
    <property type="entry name" value="NEGATIVE ELONGATION FACTOR D"/>
    <property type="match status" value="1"/>
</dbReference>
<dbReference type="InterPro" id="IPR006942">
    <property type="entry name" value="TH1"/>
</dbReference>
<feature type="compositionally biased region" description="Basic and acidic residues" evidence="7">
    <location>
        <begin position="38"/>
        <end position="47"/>
    </location>
</feature>
<feature type="region of interest" description="Disordered" evidence="7">
    <location>
        <begin position="1"/>
        <end position="62"/>
    </location>
</feature>
<gene>
    <name evidence="8" type="ORF">AFUS01_LOCUS43148</name>
</gene>
<sequence length="613" mass="69750">MNEVLKGEFKARSGDRDRDLPNMDDDFDEESTWGRGNTWDDHDHDNIPGEQEPEEIEESTEENPQQVLVECLEKFSSPDYIMEPGIFNQLKRYFQAGGSPEQVIELLSKNYNAFAQMANLMAEWIMSAGANINEVRTMVESSLRDMIIKTFDPKKADTIFSEEGETPGWLTEMIEHPTWRSLVYRLAEEYPDCLMLNFTIKLISDAGYQGEITSITTAAQQMEVFSRMLKTSVIKILTSGEEALLKNIKDLAEMICHAEHTFVYSQVLLHVLMQESRGAHLMKRLCQEIIKQAHSNSQDVTSVAMALNGATAYPRACQALAAMLSRNALNPADITVLYKMYSAADPPPVDLIRSPQFLELLIDALFKPGSKLNPEHKSKYVYLLAYAASVIDIFKRSQRSTLKQDELKATMQAVEKVHSVCMSGKSGTELVIEIPSLYQCLKYPVVGIGVIRWVEAIVMETSYFKLSTEHTPTHIALLDEIVSCHPLLHQKVLDLLIKLFESKQDELEILVQLEMRKMLLDRMVHLLTKGCVVPVLKYIKQCWDKGDTDVSLIRYFVMEVLDLISPPYSLEFVQFFLPLVEHEEITGSLQRHDGEQDRVSEFIVHCKANYTSL</sequence>
<name>A0A8J2Q4P0_9HEXA</name>
<keyword evidence="3" id="KW-0678">Repressor</keyword>
<evidence type="ECO:0000256" key="6">
    <source>
        <dbReference type="ARBA" id="ARBA00023242"/>
    </source>
</evidence>
<organism evidence="8 9">
    <name type="scientific">Allacma fusca</name>
    <dbReference type="NCBI Taxonomy" id="39272"/>
    <lineage>
        <taxon>Eukaryota</taxon>
        <taxon>Metazoa</taxon>
        <taxon>Ecdysozoa</taxon>
        <taxon>Arthropoda</taxon>
        <taxon>Hexapoda</taxon>
        <taxon>Collembola</taxon>
        <taxon>Symphypleona</taxon>
        <taxon>Sminthuridae</taxon>
        <taxon>Allacma</taxon>
    </lineage>
</organism>
<keyword evidence="9" id="KW-1185">Reference proteome</keyword>
<proteinExistence type="inferred from homology"/>
<dbReference type="OrthoDB" id="511287at2759"/>
<feature type="compositionally biased region" description="Acidic residues" evidence="7">
    <location>
        <begin position="51"/>
        <end position="61"/>
    </location>
</feature>
<evidence type="ECO:0000256" key="3">
    <source>
        <dbReference type="ARBA" id="ARBA00022491"/>
    </source>
</evidence>
<dbReference type="Proteomes" id="UP000708208">
    <property type="component" value="Unassembled WGS sequence"/>
</dbReference>
<keyword evidence="4" id="KW-0805">Transcription regulation</keyword>
<comment type="similarity">
    <text evidence="2">Belongs to the NELF-D family.</text>
</comment>
<feature type="compositionally biased region" description="Basic and acidic residues" evidence="7">
    <location>
        <begin position="1"/>
        <end position="21"/>
    </location>
</feature>
<evidence type="ECO:0000313" key="8">
    <source>
        <dbReference type="EMBL" id="CAG7833536.1"/>
    </source>
</evidence>
<dbReference type="PANTHER" id="PTHR12144:SF0">
    <property type="entry name" value="NEGATIVE ELONGATION FACTOR C_D"/>
    <property type="match status" value="1"/>
</dbReference>
<evidence type="ECO:0000256" key="4">
    <source>
        <dbReference type="ARBA" id="ARBA00023015"/>
    </source>
</evidence>
<evidence type="ECO:0000256" key="5">
    <source>
        <dbReference type="ARBA" id="ARBA00023163"/>
    </source>
</evidence>
<evidence type="ECO:0000256" key="1">
    <source>
        <dbReference type="ARBA" id="ARBA00004123"/>
    </source>
</evidence>
<keyword evidence="5" id="KW-0804">Transcription</keyword>
<dbReference type="Pfam" id="PF04858">
    <property type="entry name" value="TH1"/>
    <property type="match status" value="1"/>
</dbReference>
<accession>A0A8J2Q4P0</accession>
<feature type="compositionally biased region" description="Acidic residues" evidence="7">
    <location>
        <begin position="22"/>
        <end position="31"/>
    </location>
</feature>
<dbReference type="EMBL" id="CAJVCH010569917">
    <property type="protein sequence ID" value="CAG7833536.1"/>
    <property type="molecule type" value="Genomic_DNA"/>
</dbReference>
<comment type="caution">
    <text evidence="8">The sequence shown here is derived from an EMBL/GenBank/DDBJ whole genome shotgun (WGS) entry which is preliminary data.</text>
</comment>
<dbReference type="GO" id="GO:0003723">
    <property type="term" value="F:RNA binding"/>
    <property type="evidence" value="ECO:0007669"/>
    <property type="project" value="TreeGrafter"/>
</dbReference>
<dbReference type="AlphaFoldDB" id="A0A8J2Q4P0"/>
<comment type="subcellular location">
    <subcellularLocation>
        <location evidence="1">Nucleus</location>
    </subcellularLocation>
</comment>
<evidence type="ECO:0000256" key="7">
    <source>
        <dbReference type="SAM" id="MobiDB-lite"/>
    </source>
</evidence>
<evidence type="ECO:0008006" key="10">
    <source>
        <dbReference type="Google" id="ProtNLM"/>
    </source>
</evidence>
<keyword evidence="6" id="KW-0539">Nucleus</keyword>